<dbReference type="InterPro" id="IPR036036">
    <property type="entry name" value="SOCS_box-like_dom_sf"/>
</dbReference>
<dbReference type="Pfam" id="PF07525">
    <property type="entry name" value="SOCS_box"/>
    <property type="match status" value="1"/>
</dbReference>
<sequence length="376" mass="43090">MQMKSIISFISCDLCNISEMGNILQYFLSEPPELEDALISYAWNSLRLKSVDTLIINKVTLWTRMFGYTEDNGMEVFKEYTPLVIACMYRELKLATELIKVGADVNLQVRPRDMQFPSEEGVPPLYFATNVGDAEIVKLLLNSGANVNGFQGRRQCVELEEPEEELYSIFDHVGRTYSRYNKGCYRPQHFLELYLQAGAKLNTTRWGPCLFFGRGKVFKPIHETSSISPGLNFECDSAILLLQHGVDPNMYNISDVWFQFCRHTRYSCFGGCVKFSVILETFLAAGYHFTSVDHSNRVIREKLRRFGVNVAEPNSLKQMCRSAIRERLRKSTKDTTIFPAIDTLHIPTLMRDYLKLRDIIDIDSLDGHCRGGPVHK</sequence>
<reference evidence="5" key="1">
    <citation type="submission" date="2022-08" db="UniProtKB">
        <authorList>
            <consortium name="EnsemblMetazoa"/>
        </authorList>
    </citation>
    <scope>IDENTIFICATION</scope>
    <source>
        <strain evidence="5">05x7-T-G4-1.051#20</strain>
    </source>
</reference>
<dbReference type="PROSITE" id="PS50088">
    <property type="entry name" value="ANK_REPEAT"/>
    <property type="match status" value="2"/>
</dbReference>
<dbReference type="PANTHER" id="PTHR24180">
    <property type="entry name" value="CYCLIN-DEPENDENT KINASE INHIBITOR 2C-RELATED"/>
    <property type="match status" value="1"/>
</dbReference>
<dbReference type="SUPFAM" id="SSF158235">
    <property type="entry name" value="SOCS box-like"/>
    <property type="match status" value="1"/>
</dbReference>
<dbReference type="EnsemblMetazoa" id="G28790.1">
    <property type="protein sequence ID" value="G28790.1:cds"/>
    <property type="gene ID" value="G28790"/>
</dbReference>
<evidence type="ECO:0000259" key="4">
    <source>
        <dbReference type="PROSITE" id="PS50225"/>
    </source>
</evidence>
<dbReference type="PANTHER" id="PTHR24180:SF45">
    <property type="entry name" value="POLY [ADP-RIBOSE] POLYMERASE TANKYRASE"/>
    <property type="match status" value="1"/>
</dbReference>
<dbReference type="CDD" id="cd03587">
    <property type="entry name" value="SOCS"/>
    <property type="match status" value="1"/>
</dbReference>
<protein>
    <recommendedName>
        <fullName evidence="4">SOCS box domain-containing protein</fullName>
    </recommendedName>
</protein>
<dbReference type="AlphaFoldDB" id="A0A8W8LN57"/>
<dbReference type="SMART" id="SM00969">
    <property type="entry name" value="SOCS_box"/>
    <property type="match status" value="1"/>
</dbReference>
<feature type="repeat" description="ANK" evidence="3">
    <location>
        <begin position="78"/>
        <end position="110"/>
    </location>
</feature>
<dbReference type="Gene3D" id="1.25.40.20">
    <property type="entry name" value="Ankyrin repeat-containing domain"/>
    <property type="match status" value="1"/>
</dbReference>
<dbReference type="Pfam" id="PF12796">
    <property type="entry name" value="Ank_2"/>
    <property type="match status" value="1"/>
</dbReference>
<dbReference type="Gene3D" id="1.10.750.20">
    <property type="entry name" value="SOCS box"/>
    <property type="match status" value="1"/>
</dbReference>
<organism evidence="5 6">
    <name type="scientific">Magallana gigas</name>
    <name type="common">Pacific oyster</name>
    <name type="synonym">Crassostrea gigas</name>
    <dbReference type="NCBI Taxonomy" id="29159"/>
    <lineage>
        <taxon>Eukaryota</taxon>
        <taxon>Metazoa</taxon>
        <taxon>Spiralia</taxon>
        <taxon>Lophotrochozoa</taxon>
        <taxon>Mollusca</taxon>
        <taxon>Bivalvia</taxon>
        <taxon>Autobranchia</taxon>
        <taxon>Pteriomorphia</taxon>
        <taxon>Ostreida</taxon>
        <taxon>Ostreoidea</taxon>
        <taxon>Ostreidae</taxon>
        <taxon>Magallana</taxon>
    </lineage>
</organism>
<feature type="repeat" description="ANK" evidence="3">
    <location>
        <begin position="120"/>
        <end position="152"/>
    </location>
</feature>
<dbReference type="GO" id="GO:0035556">
    <property type="term" value="P:intracellular signal transduction"/>
    <property type="evidence" value="ECO:0007669"/>
    <property type="project" value="InterPro"/>
</dbReference>
<evidence type="ECO:0000256" key="2">
    <source>
        <dbReference type="ARBA" id="ARBA00023043"/>
    </source>
</evidence>
<keyword evidence="6" id="KW-1185">Reference proteome</keyword>
<feature type="domain" description="SOCS box" evidence="4">
    <location>
        <begin position="298"/>
        <end position="360"/>
    </location>
</feature>
<dbReference type="InterPro" id="IPR051637">
    <property type="entry name" value="Ank_repeat_dom-contain_49"/>
</dbReference>
<dbReference type="InterPro" id="IPR002110">
    <property type="entry name" value="Ankyrin_rpt"/>
</dbReference>
<proteinExistence type="predicted"/>
<evidence type="ECO:0000313" key="5">
    <source>
        <dbReference type="EnsemblMetazoa" id="G28790.1:cds"/>
    </source>
</evidence>
<dbReference type="PROSITE" id="PS50297">
    <property type="entry name" value="ANK_REP_REGION"/>
    <property type="match status" value="1"/>
</dbReference>
<dbReference type="Proteomes" id="UP000005408">
    <property type="component" value="Unassembled WGS sequence"/>
</dbReference>
<dbReference type="SUPFAM" id="SSF48403">
    <property type="entry name" value="Ankyrin repeat"/>
    <property type="match status" value="1"/>
</dbReference>
<dbReference type="SMART" id="SM00248">
    <property type="entry name" value="ANK"/>
    <property type="match status" value="2"/>
</dbReference>
<dbReference type="PROSITE" id="PS50225">
    <property type="entry name" value="SOCS"/>
    <property type="match status" value="1"/>
</dbReference>
<keyword evidence="1" id="KW-0677">Repeat</keyword>
<evidence type="ECO:0000256" key="1">
    <source>
        <dbReference type="ARBA" id="ARBA00022737"/>
    </source>
</evidence>
<dbReference type="InterPro" id="IPR001496">
    <property type="entry name" value="SOCS_box"/>
</dbReference>
<dbReference type="InterPro" id="IPR036770">
    <property type="entry name" value="Ankyrin_rpt-contain_sf"/>
</dbReference>
<name>A0A8W8LN57_MAGGI</name>
<evidence type="ECO:0000313" key="6">
    <source>
        <dbReference type="Proteomes" id="UP000005408"/>
    </source>
</evidence>
<evidence type="ECO:0000256" key="3">
    <source>
        <dbReference type="PROSITE-ProRule" id="PRU00023"/>
    </source>
</evidence>
<keyword evidence="2 3" id="KW-0040">ANK repeat</keyword>
<accession>A0A8W8LN57</accession>